<dbReference type="Pfam" id="PF04043">
    <property type="entry name" value="PMEI"/>
    <property type="match status" value="1"/>
</dbReference>
<evidence type="ECO:0000256" key="3">
    <source>
        <dbReference type="ARBA" id="ARBA00038471"/>
    </source>
</evidence>
<dbReference type="NCBIfam" id="TIGR01614">
    <property type="entry name" value="PME_inhib"/>
    <property type="match status" value="1"/>
</dbReference>
<keyword evidence="7" id="KW-1185">Reference proteome</keyword>
<dbReference type="GO" id="GO:0004857">
    <property type="term" value="F:enzyme inhibitor activity"/>
    <property type="evidence" value="ECO:0007669"/>
    <property type="project" value="InterPro"/>
</dbReference>
<evidence type="ECO:0000256" key="1">
    <source>
        <dbReference type="ARBA" id="ARBA00022729"/>
    </source>
</evidence>
<evidence type="ECO:0000256" key="4">
    <source>
        <dbReference type="SAM" id="SignalP"/>
    </source>
</evidence>
<dbReference type="EMBL" id="JANJYJ010000007">
    <property type="protein sequence ID" value="KAK3198519.1"/>
    <property type="molecule type" value="Genomic_DNA"/>
</dbReference>
<evidence type="ECO:0000313" key="6">
    <source>
        <dbReference type="EMBL" id="KAK3198519.1"/>
    </source>
</evidence>
<reference evidence="6" key="1">
    <citation type="journal article" date="2023" name="Plant J.">
        <title>Genome sequences and population genomics provide insights into the demographic history, inbreeding, and mutation load of two 'living fossil' tree species of Dipteronia.</title>
        <authorList>
            <person name="Feng Y."/>
            <person name="Comes H.P."/>
            <person name="Chen J."/>
            <person name="Zhu S."/>
            <person name="Lu R."/>
            <person name="Zhang X."/>
            <person name="Li P."/>
            <person name="Qiu J."/>
            <person name="Olsen K.M."/>
            <person name="Qiu Y."/>
        </authorList>
    </citation>
    <scope>NUCLEOTIDE SEQUENCE</scope>
    <source>
        <strain evidence="6">NBL</strain>
    </source>
</reference>
<dbReference type="PANTHER" id="PTHR36710">
    <property type="entry name" value="PECTINESTERASE INHIBITOR-LIKE"/>
    <property type="match status" value="1"/>
</dbReference>
<dbReference type="Gene3D" id="1.20.140.40">
    <property type="entry name" value="Invertase/pectin methylesterase inhibitor family protein"/>
    <property type="match status" value="1"/>
</dbReference>
<comment type="similarity">
    <text evidence="3">Belongs to the PMEI family.</text>
</comment>
<evidence type="ECO:0000259" key="5">
    <source>
        <dbReference type="SMART" id="SM00856"/>
    </source>
</evidence>
<dbReference type="Proteomes" id="UP001281410">
    <property type="component" value="Unassembled WGS sequence"/>
</dbReference>
<dbReference type="InterPro" id="IPR052421">
    <property type="entry name" value="PCW_Enzyme_Inhibitor"/>
</dbReference>
<feature type="chain" id="PRO_5042075060" description="Pectinesterase inhibitor domain-containing protein" evidence="4">
    <location>
        <begin position="31"/>
        <end position="251"/>
    </location>
</feature>
<dbReference type="PANTHER" id="PTHR36710:SF18">
    <property type="entry name" value="PECTINESTERASE INHIBITOR 5-RELATED"/>
    <property type="match status" value="1"/>
</dbReference>
<dbReference type="SMART" id="SM00856">
    <property type="entry name" value="PMEI"/>
    <property type="match status" value="1"/>
</dbReference>
<dbReference type="AlphaFoldDB" id="A0AAE0DZL4"/>
<dbReference type="InterPro" id="IPR035513">
    <property type="entry name" value="Invertase/methylesterase_inhib"/>
</dbReference>
<accession>A0AAE0DZL4</accession>
<evidence type="ECO:0000256" key="2">
    <source>
        <dbReference type="ARBA" id="ARBA00023157"/>
    </source>
</evidence>
<name>A0AAE0DZL4_9ROSI</name>
<feature type="signal peptide" evidence="4">
    <location>
        <begin position="1"/>
        <end position="30"/>
    </location>
</feature>
<gene>
    <name evidence="6" type="ORF">Dsin_021934</name>
</gene>
<comment type="caution">
    <text evidence="6">The sequence shown here is derived from an EMBL/GenBank/DDBJ whole genome shotgun (WGS) entry which is preliminary data.</text>
</comment>
<keyword evidence="1 4" id="KW-0732">Signal</keyword>
<dbReference type="SUPFAM" id="SSF101148">
    <property type="entry name" value="Plant invertase/pectin methylesterase inhibitor"/>
    <property type="match status" value="1"/>
</dbReference>
<sequence length="251" mass="28655">MAKPTCFHLSHIVLSIVVHVLFVNHNIATATSNNDEISLIKKSCSSTQFPNTCVSVLEADSRSRNATNLKSLTRISMDIVCEEVIVLKSLFIKAEENITDPVLKHTVEYCLKEFEDCIYHMKKYAIPSFEKGDYAKANDKVNVCVISSDDCHDTGIKLFSREIVTLFNFKINIFVKQGQTELRSSKVRPNQIWAKADPIRFGICKNKLSVFKRMTWIGFGSGPVRPKPIKKIWTQTHENFRVRVRVWTRGS</sequence>
<organism evidence="6 7">
    <name type="scientific">Dipteronia sinensis</name>
    <dbReference type="NCBI Taxonomy" id="43782"/>
    <lineage>
        <taxon>Eukaryota</taxon>
        <taxon>Viridiplantae</taxon>
        <taxon>Streptophyta</taxon>
        <taxon>Embryophyta</taxon>
        <taxon>Tracheophyta</taxon>
        <taxon>Spermatophyta</taxon>
        <taxon>Magnoliopsida</taxon>
        <taxon>eudicotyledons</taxon>
        <taxon>Gunneridae</taxon>
        <taxon>Pentapetalae</taxon>
        <taxon>rosids</taxon>
        <taxon>malvids</taxon>
        <taxon>Sapindales</taxon>
        <taxon>Sapindaceae</taxon>
        <taxon>Hippocastanoideae</taxon>
        <taxon>Acereae</taxon>
        <taxon>Dipteronia</taxon>
    </lineage>
</organism>
<evidence type="ECO:0000313" key="7">
    <source>
        <dbReference type="Proteomes" id="UP001281410"/>
    </source>
</evidence>
<proteinExistence type="inferred from homology"/>
<keyword evidence="2" id="KW-1015">Disulfide bond</keyword>
<feature type="domain" description="Pectinesterase inhibitor" evidence="5">
    <location>
        <begin position="35"/>
        <end position="173"/>
    </location>
</feature>
<protein>
    <recommendedName>
        <fullName evidence="5">Pectinesterase inhibitor domain-containing protein</fullName>
    </recommendedName>
</protein>
<dbReference type="InterPro" id="IPR006501">
    <property type="entry name" value="Pectinesterase_inhib_dom"/>
</dbReference>